<dbReference type="SUPFAM" id="SSF54909">
    <property type="entry name" value="Dimeric alpha+beta barrel"/>
    <property type="match status" value="1"/>
</dbReference>
<evidence type="ECO:0000313" key="5">
    <source>
        <dbReference type="Proteomes" id="UP000215244"/>
    </source>
</evidence>
<dbReference type="SUPFAM" id="SSF51182">
    <property type="entry name" value="RmlC-like cupins"/>
    <property type="match status" value="1"/>
</dbReference>
<protein>
    <submittedName>
        <fullName evidence="4">Cupin</fullName>
    </submittedName>
</protein>
<evidence type="ECO:0000313" key="4">
    <source>
        <dbReference type="EMBL" id="ASV29566.1"/>
    </source>
</evidence>
<dbReference type="OrthoDB" id="9797047at2"/>
<dbReference type="AlphaFoldDB" id="A0A223V2R4"/>
<dbReference type="InterPro" id="IPR014710">
    <property type="entry name" value="RmlC-like_jellyroll"/>
</dbReference>
<keyword evidence="5" id="KW-1185">Reference proteome</keyword>
<feature type="signal peptide" evidence="2">
    <location>
        <begin position="1"/>
        <end position="18"/>
    </location>
</feature>
<reference evidence="4 5" key="1">
    <citation type="submission" date="2017-08" db="EMBL/GenBank/DDBJ databases">
        <title>The complete genome sequence of Maribacter sp. B1, isolated from deep-sea sediment.</title>
        <authorList>
            <person name="Wu Y.-H."/>
            <person name="Cheng H."/>
            <person name="Xu X.-W."/>
        </authorList>
    </citation>
    <scope>NUCLEOTIDE SEQUENCE [LARGE SCALE GENOMIC DNA]</scope>
    <source>
        <strain evidence="4 5">B1</strain>
    </source>
</reference>
<accession>A0A223V2R4</accession>
<sequence>MKTVLSLVFCIVGSFCMAQNLNERVVHNDPSAYRELSAVHAGAGKMGFTQMIGRNDLATNFLYLHSGIIQPKSGIGHHFHHTIEEMYVILDGEAEFTINGRTSKIKGPALVPCKLGDSHGIYNTSGKPLKWLNFAVSEVKAQGDAFDLADDLVGSKTDEIPTFVASRLIKEELKPEDKGFRGLEDKIYKGEGVLYRRVLRPEVFRTNWHHVDHLVVPSGSKTEKRQLEGVEEVYYVMNGTGAVTVGSETVNVGKDDSFYAGLGEEISWSSTGGDDLEILVIGIAGSKDDGMAIARPLEKPKAMALQMDFVVDKENAAAFEKMYYSIYVPAMVVQDGYLSSKLLRLFSDDLAKEIQAEPTTYNYQIQISFDTEENRRKWVASDQHQIAWPAASGLAKEFKWRGYDVMGDDVQH</sequence>
<feature type="chain" id="PRO_5013279470" evidence="2">
    <location>
        <begin position="19"/>
        <end position="412"/>
    </location>
</feature>
<dbReference type="InterPro" id="IPR011008">
    <property type="entry name" value="Dimeric_a/b-barrel"/>
</dbReference>
<dbReference type="GO" id="GO:0046872">
    <property type="term" value="F:metal ion binding"/>
    <property type="evidence" value="ECO:0007669"/>
    <property type="project" value="UniProtKB-KW"/>
</dbReference>
<organism evidence="4 5">
    <name type="scientific">Maribacter cobaltidurans</name>
    <dbReference type="NCBI Taxonomy" id="1178778"/>
    <lineage>
        <taxon>Bacteria</taxon>
        <taxon>Pseudomonadati</taxon>
        <taxon>Bacteroidota</taxon>
        <taxon>Flavobacteriia</taxon>
        <taxon>Flavobacteriales</taxon>
        <taxon>Flavobacteriaceae</taxon>
        <taxon>Maribacter</taxon>
    </lineage>
</organism>
<dbReference type="Proteomes" id="UP000215244">
    <property type="component" value="Chromosome"/>
</dbReference>
<evidence type="ECO:0000256" key="1">
    <source>
        <dbReference type="ARBA" id="ARBA00022723"/>
    </source>
</evidence>
<proteinExistence type="predicted"/>
<evidence type="ECO:0000256" key="2">
    <source>
        <dbReference type="SAM" id="SignalP"/>
    </source>
</evidence>
<dbReference type="RefSeq" id="WP_094996192.1">
    <property type="nucleotide sequence ID" value="NZ_BMJL01000001.1"/>
</dbReference>
<gene>
    <name evidence="4" type="ORF">CJ263_04680</name>
</gene>
<dbReference type="Gene3D" id="2.60.120.10">
    <property type="entry name" value="Jelly Rolls"/>
    <property type="match status" value="2"/>
</dbReference>
<feature type="domain" description="Cupin type-2" evidence="3">
    <location>
        <begin position="69"/>
        <end position="133"/>
    </location>
</feature>
<dbReference type="InterPro" id="IPR013096">
    <property type="entry name" value="Cupin_2"/>
</dbReference>
<dbReference type="PANTHER" id="PTHR35848:SF6">
    <property type="entry name" value="CUPIN TYPE-2 DOMAIN-CONTAINING PROTEIN"/>
    <property type="match status" value="1"/>
</dbReference>
<dbReference type="KEGG" id="marb:CJ263_04680"/>
<keyword evidence="1" id="KW-0479">Metal-binding</keyword>
<dbReference type="PANTHER" id="PTHR35848">
    <property type="entry name" value="OXALATE-BINDING PROTEIN"/>
    <property type="match status" value="1"/>
</dbReference>
<evidence type="ECO:0000259" key="3">
    <source>
        <dbReference type="Pfam" id="PF07883"/>
    </source>
</evidence>
<dbReference type="Pfam" id="PF07883">
    <property type="entry name" value="Cupin_2"/>
    <property type="match status" value="2"/>
</dbReference>
<dbReference type="InterPro" id="IPR011051">
    <property type="entry name" value="RmlC_Cupin_sf"/>
</dbReference>
<feature type="domain" description="Cupin type-2" evidence="3">
    <location>
        <begin position="215"/>
        <end position="281"/>
    </location>
</feature>
<dbReference type="EMBL" id="CP022957">
    <property type="protein sequence ID" value="ASV29566.1"/>
    <property type="molecule type" value="Genomic_DNA"/>
</dbReference>
<name>A0A223V2R4_9FLAO</name>
<keyword evidence="2" id="KW-0732">Signal</keyword>
<dbReference type="InterPro" id="IPR051610">
    <property type="entry name" value="GPI/OXD"/>
</dbReference>